<keyword evidence="6 7" id="KW-0472">Membrane</keyword>
<feature type="transmembrane region" description="Helical" evidence="7">
    <location>
        <begin position="189"/>
        <end position="211"/>
    </location>
</feature>
<evidence type="ECO:0000256" key="4">
    <source>
        <dbReference type="ARBA" id="ARBA00022692"/>
    </source>
</evidence>
<comment type="subcellular location">
    <subcellularLocation>
        <location evidence="1">Cell membrane</location>
        <topology evidence="1">Multi-pass membrane protein</topology>
    </subcellularLocation>
</comment>
<reference evidence="10 11" key="3">
    <citation type="submission" date="2018-03" db="EMBL/GenBank/DDBJ databases">
        <title>Draft genome of Pseudomonas putida strain KH-21-114.</title>
        <authorList>
            <person name="Yoshizawa S."/>
            <person name="Khan N.H."/>
            <person name="Nishimura M."/>
            <person name="Chiura H.X."/>
            <person name="Ogura Y."/>
            <person name="Hayashi T."/>
            <person name="Kogure K."/>
        </authorList>
    </citation>
    <scope>NUCLEOTIDE SEQUENCE [LARGE SCALE GENOMIC DNA]</scope>
    <source>
        <strain evidence="10 11">KH-21-114</strain>
    </source>
</reference>
<dbReference type="PANTHER" id="PTHR30012:SF0">
    <property type="entry name" value="TYPE II SECRETION SYSTEM PROTEIN F-RELATED"/>
    <property type="match status" value="1"/>
</dbReference>
<dbReference type="EMBL" id="MING01000083">
    <property type="protein sequence ID" value="POG03548.1"/>
    <property type="molecule type" value="Genomic_DNA"/>
</dbReference>
<dbReference type="Gene3D" id="1.20.81.30">
    <property type="entry name" value="Type II secretion system (T2SS), domain F"/>
    <property type="match status" value="2"/>
</dbReference>
<comment type="caution">
    <text evidence="9">The sequence shown here is derived from an EMBL/GenBank/DDBJ whole genome shotgun (WGS) entry which is preliminary data.</text>
</comment>
<keyword evidence="3" id="KW-1003">Cell membrane</keyword>
<dbReference type="AlphaFoldDB" id="A0A2S3WQ35"/>
<protein>
    <submittedName>
        <fullName evidence="9">Pilus assembly protein</fullName>
    </submittedName>
</protein>
<dbReference type="GO" id="GO:0005886">
    <property type="term" value="C:plasma membrane"/>
    <property type="evidence" value="ECO:0007669"/>
    <property type="project" value="UniProtKB-SubCell"/>
</dbReference>
<proteinExistence type="inferred from homology"/>
<evidence type="ECO:0000259" key="8">
    <source>
        <dbReference type="Pfam" id="PF00482"/>
    </source>
</evidence>
<comment type="similarity">
    <text evidence="2">Belongs to the GSP F family.</text>
</comment>
<dbReference type="InterPro" id="IPR042094">
    <property type="entry name" value="T2SS_GspF_sf"/>
</dbReference>
<feature type="transmembrane region" description="Helical" evidence="7">
    <location>
        <begin position="356"/>
        <end position="380"/>
    </location>
</feature>
<evidence type="ECO:0000256" key="1">
    <source>
        <dbReference type="ARBA" id="ARBA00004651"/>
    </source>
</evidence>
<gene>
    <name evidence="9" type="ORF">BGP82_19975</name>
    <name evidence="10" type="ORF">BGP84_06250</name>
</gene>
<dbReference type="Proteomes" id="UP000237230">
    <property type="component" value="Unassembled WGS sequence"/>
</dbReference>
<evidence type="ECO:0000256" key="3">
    <source>
        <dbReference type="ARBA" id="ARBA00022475"/>
    </source>
</evidence>
<evidence type="ECO:0000256" key="7">
    <source>
        <dbReference type="SAM" id="Phobius"/>
    </source>
</evidence>
<accession>A0A2S3WQ35</accession>
<dbReference type="RefSeq" id="WP_023628940.1">
    <property type="nucleotide sequence ID" value="NZ_CAKNBT010000061.1"/>
</dbReference>
<evidence type="ECO:0000313" key="12">
    <source>
        <dbReference type="Proteomes" id="UP000237378"/>
    </source>
</evidence>
<feature type="domain" description="Type II secretion system protein GspF" evidence="8">
    <location>
        <begin position="255"/>
        <end position="376"/>
    </location>
</feature>
<keyword evidence="4 7" id="KW-0812">Transmembrane</keyword>
<evidence type="ECO:0000256" key="5">
    <source>
        <dbReference type="ARBA" id="ARBA00022989"/>
    </source>
</evidence>
<dbReference type="Pfam" id="PF00482">
    <property type="entry name" value="T2SSF"/>
    <property type="match status" value="2"/>
</dbReference>
<evidence type="ECO:0000313" key="9">
    <source>
        <dbReference type="EMBL" id="POG03548.1"/>
    </source>
</evidence>
<keyword evidence="5 7" id="KW-1133">Transmembrane helix</keyword>
<organism evidence="9 12">
    <name type="scientific">Pseudomonas putida</name>
    <name type="common">Arthrobacter siderocapsulatus</name>
    <dbReference type="NCBI Taxonomy" id="303"/>
    <lineage>
        <taxon>Bacteria</taxon>
        <taxon>Pseudomonadati</taxon>
        <taxon>Pseudomonadota</taxon>
        <taxon>Gammaproteobacteria</taxon>
        <taxon>Pseudomonadales</taxon>
        <taxon>Pseudomonadaceae</taxon>
        <taxon>Pseudomonas</taxon>
    </lineage>
</organism>
<dbReference type="InterPro" id="IPR003004">
    <property type="entry name" value="GspF/PilC"/>
</dbReference>
<reference evidence="11 12" key="1">
    <citation type="submission" date="2016-08" db="EMBL/GenBank/DDBJ databases">
        <authorList>
            <person name="Seilhamer J.J."/>
        </authorList>
    </citation>
    <scope>NUCLEOTIDE SEQUENCE [LARGE SCALE GENOMIC DNA]</scope>
    <source>
        <strain evidence="9 12">KH-18-2</strain>
        <strain evidence="10 11">KH-21-114</strain>
    </source>
</reference>
<dbReference type="EMBL" id="MINH01000019">
    <property type="protein sequence ID" value="POG09350.1"/>
    <property type="molecule type" value="Genomic_DNA"/>
</dbReference>
<dbReference type="Proteomes" id="UP000237378">
    <property type="component" value="Unassembled WGS sequence"/>
</dbReference>
<feature type="domain" description="Type II secretion system protein GspF" evidence="8">
    <location>
        <begin position="36"/>
        <end position="161"/>
    </location>
</feature>
<sequence>MFELLQDFWTGVREAAQGWAVTFYAKQFGKNERIQFYESLMGVLEDGIPIEEALETVAKAFSNDGKTMHPVSVICGQVAMLVRGGKSLADACRSHLPYDEASLVDTGEKTGNLVEAFRDCVRLIEARQRISRLVVSVVALPSITWSLMGALLYVIATWMVPSMAQRQDPELWTGIPSLLYVISKVVTNYGLLIVAVVLTLVVVSFVTLPYFCGLQVRPNSPVWKTQLSLLLQTTRLRLEGIPPWSIYKVLHGSIFLLNMSVMLRAGVGQLSALSILSRSASPWLRERIDAINYGVSSGKDFGTALKLAGHQFPDPMAIHFLQVLATRQSFAASMERFANRWLEQMLKRVETVSKSLTALSAVIMGLLMIFVMVGIFQLAIGLMDSIQH</sequence>
<reference evidence="9 12" key="2">
    <citation type="submission" date="2018-03" db="EMBL/GenBank/DDBJ databases">
        <title>Draft genome of Pseudomonas putida strain KH-18-2.</title>
        <authorList>
            <person name="Yoshizawa S."/>
            <person name="Khan N.H."/>
            <person name="Nishimura M."/>
            <person name="Chiura H.X."/>
            <person name="Ogura Y."/>
            <person name="Hayashi T."/>
            <person name="Kogure K."/>
        </authorList>
    </citation>
    <scope>NUCLEOTIDE SEQUENCE [LARGE SCALE GENOMIC DNA]</scope>
    <source>
        <strain evidence="9 12">KH-18-2</strain>
    </source>
</reference>
<dbReference type="PANTHER" id="PTHR30012">
    <property type="entry name" value="GENERAL SECRETION PATHWAY PROTEIN"/>
    <property type="match status" value="1"/>
</dbReference>
<evidence type="ECO:0000313" key="11">
    <source>
        <dbReference type="Proteomes" id="UP000237230"/>
    </source>
</evidence>
<dbReference type="OrthoDB" id="7031359at2"/>
<evidence type="ECO:0000256" key="2">
    <source>
        <dbReference type="ARBA" id="ARBA00005745"/>
    </source>
</evidence>
<evidence type="ECO:0000313" key="10">
    <source>
        <dbReference type="EMBL" id="POG09350.1"/>
    </source>
</evidence>
<feature type="transmembrane region" description="Helical" evidence="7">
    <location>
        <begin position="133"/>
        <end position="156"/>
    </location>
</feature>
<dbReference type="InterPro" id="IPR018076">
    <property type="entry name" value="T2SS_GspF_dom"/>
</dbReference>
<evidence type="ECO:0000256" key="6">
    <source>
        <dbReference type="ARBA" id="ARBA00023136"/>
    </source>
</evidence>
<dbReference type="GeneID" id="87480023"/>
<name>A0A2S3WQ35_PSEPU</name>